<feature type="region of interest" description="Disordered" evidence="1">
    <location>
        <begin position="87"/>
        <end position="112"/>
    </location>
</feature>
<dbReference type="Proteomes" id="UP001596432">
    <property type="component" value="Unassembled WGS sequence"/>
</dbReference>
<gene>
    <name evidence="2" type="ORF">ACFQMA_23140</name>
</gene>
<dbReference type="GeneID" id="78823066"/>
<name>A0ABD5Y638_9EURY</name>
<protein>
    <submittedName>
        <fullName evidence="2">Uncharacterized protein</fullName>
    </submittedName>
</protein>
<evidence type="ECO:0000313" key="2">
    <source>
        <dbReference type="EMBL" id="MFC7142717.1"/>
    </source>
</evidence>
<reference evidence="2 3" key="1">
    <citation type="journal article" date="2019" name="Int. J. Syst. Evol. Microbiol.">
        <title>The Global Catalogue of Microorganisms (GCM) 10K type strain sequencing project: providing services to taxonomists for standard genome sequencing and annotation.</title>
        <authorList>
            <consortium name="The Broad Institute Genomics Platform"/>
            <consortium name="The Broad Institute Genome Sequencing Center for Infectious Disease"/>
            <person name="Wu L."/>
            <person name="Ma J."/>
        </authorList>
    </citation>
    <scope>NUCLEOTIDE SEQUENCE [LARGE SCALE GENOMIC DNA]</scope>
    <source>
        <strain evidence="2 3">XZYJT29</strain>
    </source>
</reference>
<keyword evidence="3" id="KW-1185">Reference proteome</keyword>
<evidence type="ECO:0000313" key="3">
    <source>
        <dbReference type="Proteomes" id="UP001596432"/>
    </source>
</evidence>
<feature type="region of interest" description="Disordered" evidence="1">
    <location>
        <begin position="1"/>
        <end position="29"/>
    </location>
</feature>
<sequence>MQMSKTDESPSFEDFPETEASDDGDAANWIDLEPGDEVVGLITDFNPDAGRNGLVEIDGRPTWLTAGMKDRIIAALVEGAQIAIRKSEDDESFEDDDGEEVTYYPKEVRVKR</sequence>
<feature type="compositionally biased region" description="Acidic residues" evidence="1">
    <location>
        <begin position="10"/>
        <end position="25"/>
    </location>
</feature>
<feature type="compositionally biased region" description="Acidic residues" evidence="1">
    <location>
        <begin position="89"/>
        <end position="100"/>
    </location>
</feature>
<dbReference type="RefSeq" id="WP_274323771.1">
    <property type="nucleotide sequence ID" value="NZ_CP118158.1"/>
</dbReference>
<comment type="caution">
    <text evidence="2">The sequence shown here is derived from an EMBL/GenBank/DDBJ whole genome shotgun (WGS) entry which is preliminary data.</text>
</comment>
<dbReference type="EMBL" id="JBHTAS010000001">
    <property type="protein sequence ID" value="MFC7142717.1"/>
    <property type="molecule type" value="Genomic_DNA"/>
</dbReference>
<accession>A0ABD5Y638</accession>
<dbReference type="AlphaFoldDB" id="A0ABD5Y638"/>
<proteinExistence type="predicted"/>
<organism evidence="2 3">
    <name type="scientific">Halosimplex aquaticum</name>
    <dbReference type="NCBI Taxonomy" id="3026162"/>
    <lineage>
        <taxon>Archaea</taxon>
        <taxon>Methanobacteriati</taxon>
        <taxon>Methanobacteriota</taxon>
        <taxon>Stenosarchaea group</taxon>
        <taxon>Halobacteria</taxon>
        <taxon>Halobacteriales</taxon>
        <taxon>Haloarculaceae</taxon>
        <taxon>Halosimplex</taxon>
    </lineage>
</organism>
<evidence type="ECO:0000256" key="1">
    <source>
        <dbReference type="SAM" id="MobiDB-lite"/>
    </source>
</evidence>